<dbReference type="GO" id="GO:1900182">
    <property type="term" value="P:positive regulation of protein localization to nucleus"/>
    <property type="evidence" value="ECO:0007669"/>
    <property type="project" value="EnsemblFungi"/>
</dbReference>
<dbReference type="Pfam" id="PF11543">
    <property type="entry name" value="UN_NPL4"/>
    <property type="match status" value="1"/>
</dbReference>
<dbReference type="GO" id="GO:0071629">
    <property type="term" value="P:cytoplasm protein quality control by the ubiquitin-proteasome system"/>
    <property type="evidence" value="ECO:0007669"/>
    <property type="project" value="EnsemblFungi"/>
</dbReference>
<dbReference type="Pfam" id="PF05020">
    <property type="entry name" value="zf-NPL4"/>
    <property type="match status" value="1"/>
</dbReference>
<dbReference type="GO" id="GO:0031625">
    <property type="term" value="F:ubiquitin protein ligase binding"/>
    <property type="evidence" value="ECO:0007669"/>
    <property type="project" value="TreeGrafter"/>
</dbReference>
<feature type="domain" description="MPN" evidence="6">
    <location>
        <begin position="217"/>
        <end position="356"/>
    </location>
</feature>
<reference evidence="7 8" key="1">
    <citation type="submission" date="2016-07" db="EMBL/GenBank/DDBJ databases">
        <title>Pervasive Adenine N6-methylation of Active Genes in Fungi.</title>
        <authorList>
            <consortium name="DOE Joint Genome Institute"/>
            <person name="Mondo S.J."/>
            <person name="Dannebaum R.O."/>
            <person name="Kuo R.C."/>
            <person name="Labutti K."/>
            <person name="Haridas S."/>
            <person name="Kuo A."/>
            <person name="Salamov A."/>
            <person name="Ahrendt S.R."/>
            <person name="Lipzen A."/>
            <person name="Sullivan W."/>
            <person name="Andreopoulos W.B."/>
            <person name="Clum A."/>
            <person name="Lindquist E."/>
            <person name="Daum C."/>
            <person name="Ramamoorthy G.K."/>
            <person name="Gryganskyi A."/>
            <person name="Culley D."/>
            <person name="Magnuson J.K."/>
            <person name="James T.Y."/>
            <person name="O'Malley M.A."/>
            <person name="Stajich J.E."/>
            <person name="Spatafora J.W."/>
            <person name="Visel A."/>
            <person name="Grigoriev I.V."/>
        </authorList>
    </citation>
    <scope>NUCLEOTIDE SEQUENCE [LARGE SCALE GENOMIC DNA]</scope>
    <source>
        <strain evidence="7 8">JEL800</strain>
    </source>
</reference>
<comment type="subcellular location">
    <subcellularLocation>
        <location evidence="2">Cytoplasm</location>
        <location evidence="2">Perinuclear region</location>
    </subcellularLocation>
    <subcellularLocation>
        <location evidence="1">Nucleus membrane</location>
        <topology evidence="1">Peripheral membrane protein</topology>
        <orientation evidence="1">Cytoplasmic side</orientation>
    </subcellularLocation>
</comment>
<dbReference type="GO" id="GO:0072665">
    <property type="term" value="P:protein localization to vacuole"/>
    <property type="evidence" value="ECO:0007669"/>
    <property type="project" value="EnsemblFungi"/>
</dbReference>
<dbReference type="Gene3D" id="3.10.20.90">
    <property type="entry name" value="Phosphatidylinositol 3-kinase Catalytic Subunit, Chain A, domain 1"/>
    <property type="match status" value="1"/>
</dbReference>
<dbReference type="GO" id="GO:0048471">
    <property type="term" value="C:perinuclear region of cytoplasm"/>
    <property type="evidence" value="ECO:0007669"/>
    <property type="project" value="UniProtKB-SubCell"/>
</dbReference>
<dbReference type="CDD" id="cd08061">
    <property type="entry name" value="MPN_NPL4"/>
    <property type="match status" value="1"/>
</dbReference>
<dbReference type="PANTHER" id="PTHR12710">
    <property type="entry name" value="NUCLEAR PROTEIN LOCALIZATION 4"/>
    <property type="match status" value="1"/>
</dbReference>
<dbReference type="GO" id="GO:0000839">
    <property type="term" value="C:Hrd1p ubiquitin ligase ERAD-L complex"/>
    <property type="evidence" value="ECO:0007669"/>
    <property type="project" value="EnsemblFungi"/>
</dbReference>
<comment type="caution">
    <text evidence="7">The sequence shown here is derived from an EMBL/GenBank/DDBJ whole genome shotgun (WGS) entry which is preliminary data.</text>
</comment>
<dbReference type="GO" id="GO:0036266">
    <property type="term" value="C:Cdc48p-Npl4p-Vms1p AAA ATPase complex"/>
    <property type="evidence" value="ECO:0007669"/>
    <property type="project" value="EnsemblFungi"/>
</dbReference>
<dbReference type="PIRSF" id="PIRSF010052">
    <property type="entry name" value="Polyub_prc_Npl4"/>
    <property type="match status" value="1"/>
</dbReference>
<evidence type="ECO:0000259" key="6">
    <source>
        <dbReference type="PROSITE" id="PS50249"/>
    </source>
</evidence>
<name>A0A1Y2BD60_9FUNG</name>
<dbReference type="InterPro" id="IPR024682">
    <property type="entry name" value="Npl4_Ub-like_dom"/>
</dbReference>
<gene>
    <name evidence="7" type="ORF">BCR33DRAFT_791708</name>
</gene>
<proteinExistence type="inferred from homology"/>
<dbReference type="EMBL" id="MCGO01000071">
    <property type="protein sequence ID" value="ORY32427.1"/>
    <property type="molecule type" value="Genomic_DNA"/>
</dbReference>
<dbReference type="Proteomes" id="UP000193642">
    <property type="component" value="Unassembled WGS sequence"/>
</dbReference>
<dbReference type="GO" id="GO:0043130">
    <property type="term" value="F:ubiquitin binding"/>
    <property type="evidence" value="ECO:0007669"/>
    <property type="project" value="TreeGrafter"/>
</dbReference>
<evidence type="ECO:0000313" key="7">
    <source>
        <dbReference type="EMBL" id="ORY32427.1"/>
    </source>
</evidence>
<dbReference type="AlphaFoldDB" id="A0A1Y2BD60"/>
<dbReference type="Pfam" id="PF05021">
    <property type="entry name" value="NPL4"/>
    <property type="match status" value="1"/>
</dbReference>
<accession>A0A1Y2BD60</accession>
<evidence type="ECO:0000256" key="2">
    <source>
        <dbReference type="ARBA" id="ARBA00004556"/>
    </source>
</evidence>
<dbReference type="InterPro" id="IPR007716">
    <property type="entry name" value="NPL4_Zn-bd_put"/>
</dbReference>
<dbReference type="GO" id="GO:0099638">
    <property type="term" value="P:endosome to plasma membrane protein transport"/>
    <property type="evidence" value="ECO:0007669"/>
    <property type="project" value="EnsemblFungi"/>
</dbReference>
<dbReference type="GO" id="GO:1990112">
    <property type="term" value="C:RQC complex"/>
    <property type="evidence" value="ECO:0007669"/>
    <property type="project" value="EnsemblFungi"/>
</dbReference>
<sequence length="663" mass="72360">MPPLTIRLRAPTGQARIQLDQGTSLAQLHSLVAAALGLAEGSFGVSTDANGSNALNSTTGLKHGDMLFVSLSPETRAAVDAKDSPIQSRVKQAPIDELLVKEKGTIVRKMDPNFCRHGTTGMCDYCMPLEPYDPKYLEQNKIKHMSYHAYLKHALIANKTASIDSAQFIPPLDEDSFLVKNPCPGRTHEPFPKGICTKCQPSAITLTSQNFRMVDHVEFESHALIDSFIKFWRSTGAQRFGLLYGRYEPYTDKVPLGVKAVVSVIYEPPQENAPQFLQLQSPNPQEKNVNGLATHLGLELVGMIYTDLVDDGTGKGTVVCKRHKDSYFLTSAEALFSAHLQAQYPIASPYSSTGKFGSRFVTAVITGNEEGGIETACYQISNVGVSMTRDGIVEASVDPSLVRVKASSNAQYIPEVFYTFKNEYGIQVKEAAKPTFPVDYLLVTLSHGFPQTEKPTFQTRTPFPIENRNGATNEFQDMHAVHQRLSSDITETLRDFHLLLYISEMGILDAADMTTLLNAVRGAGAWNSVVESGGWQTLVMVVEESARSEGRSVGGGGGSGGASGSGAAAVQWTCRHFFNIFGLTILAFICFKLNDLSTPPIAQVTSSIDIDAPLSTVWAAIIDLDGWSKWNRWEVLHGFDSSVTAPQDQSGWLDLAFAGNRDL</sequence>
<evidence type="ECO:0000256" key="5">
    <source>
        <dbReference type="ARBA" id="ARBA00024703"/>
    </source>
</evidence>
<dbReference type="GO" id="GO:0051228">
    <property type="term" value="P:mitotic spindle disassembly"/>
    <property type="evidence" value="ECO:0007669"/>
    <property type="project" value="EnsemblFungi"/>
</dbReference>
<dbReference type="GO" id="GO:1990116">
    <property type="term" value="P:ribosome-associated ubiquitin-dependent protein catabolic process"/>
    <property type="evidence" value="ECO:0007669"/>
    <property type="project" value="EnsemblFungi"/>
</dbReference>
<dbReference type="PANTHER" id="PTHR12710:SF0">
    <property type="entry name" value="NUCLEAR PROTEIN LOCALIZATION PROTEIN 4 HOMOLOG"/>
    <property type="match status" value="1"/>
</dbReference>
<comment type="function">
    <text evidence="5">Involved in the import of nuclear-targeted proteins into the nucleus and the export of poly(A) RNA out of the nucleus. Has a role in the endoplasmic reticulum-associated degradation (ERAD) pathway.</text>
</comment>
<dbReference type="GO" id="GO:0030894">
    <property type="term" value="C:replisome"/>
    <property type="evidence" value="ECO:0007669"/>
    <property type="project" value="EnsemblFungi"/>
</dbReference>
<dbReference type="GO" id="GO:0000837">
    <property type="term" value="C:Doa10p ubiquitin ligase complex"/>
    <property type="evidence" value="ECO:0007669"/>
    <property type="project" value="EnsemblFungi"/>
</dbReference>
<dbReference type="GO" id="GO:0036435">
    <property type="term" value="F:K48-linked polyubiquitin modification-dependent protein binding"/>
    <property type="evidence" value="ECO:0007669"/>
    <property type="project" value="EnsemblFungi"/>
</dbReference>
<keyword evidence="8" id="KW-1185">Reference proteome</keyword>
<dbReference type="InterPro" id="IPR007717">
    <property type="entry name" value="NPL4_C"/>
</dbReference>
<dbReference type="STRING" id="329046.A0A1Y2BD60"/>
<dbReference type="GO" id="GO:0034098">
    <property type="term" value="C:VCP-NPL4-UFD1 AAA ATPase complex"/>
    <property type="evidence" value="ECO:0007669"/>
    <property type="project" value="EnsemblFungi"/>
</dbReference>
<dbReference type="PROSITE" id="PS50249">
    <property type="entry name" value="MPN"/>
    <property type="match status" value="1"/>
</dbReference>
<dbReference type="SUPFAM" id="SSF55961">
    <property type="entry name" value="Bet v1-like"/>
    <property type="match status" value="1"/>
</dbReference>
<dbReference type="GO" id="GO:0072671">
    <property type="term" value="P:mitochondria-associated ubiquitin-dependent protein catabolic process"/>
    <property type="evidence" value="ECO:0007669"/>
    <property type="project" value="EnsemblFungi"/>
</dbReference>
<dbReference type="GO" id="GO:0070651">
    <property type="term" value="P:nonfunctional rRNA decay"/>
    <property type="evidence" value="ECO:0007669"/>
    <property type="project" value="EnsemblFungi"/>
</dbReference>
<dbReference type="GO" id="GO:0031965">
    <property type="term" value="C:nuclear membrane"/>
    <property type="evidence" value="ECO:0007669"/>
    <property type="project" value="UniProtKB-SubCell"/>
</dbReference>
<evidence type="ECO:0000313" key="8">
    <source>
        <dbReference type="Proteomes" id="UP000193642"/>
    </source>
</evidence>
<evidence type="ECO:0000256" key="4">
    <source>
        <dbReference type="ARBA" id="ARBA00019709"/>
    </source>
</evidence>
<dbReference type="GO" id="GO:0006274">
    <property type="term" value="P:DNA replication termination"/>
    <property type="evidence" value="ECO:0007669"/>
    <property type="project" value="EnsemblFungi"/>
</dbReference>
<evidence type="ECO:0000256" key="1">
    <source>
        <dbReference type="ARBA" id="ARBA00004335"/>
    </source>
</evidence>
<dbReference type="InterPro" id="IPR037518">
    <property type="entry name" value="MPN"/>
</dbReference>
<protein>
    <recommendedName>
        <fullName evidence="4">Nuclear protein localization protein 4</fullName>
    </recommendedName>
</protein>
<comment type="similarity">
    <text evidence="3">Belongs to the NPL4 family.</text>
</comment>
<dbReference type="GO" id="GO:0030970">
    <property type="term" value="P:retrograde protein transport, ER to cytosol"/>
    <property type="evidence" value="ECO:0007669"/>
    <property type="project" value="EnsemblFungi"/>
</dbReference>
<evidence type="ECO:0000256" key="3">
    <source>
        <dbReference type="ARBA" id="ARBA00011025"/>
    </source>
</evidence>
<dbReference type="InterPro" id="IPR016563">
    <property type="entry name" value="Npl4"/>
</dbReference>
<dbReference type="OrthoDB" id="10251089at2759"/>
<organism evidence="7 8">
    <name type="scientific">Rhizoclosmatium globosum</name>
    <dbReference type="NCBI Taxonomy" id="329046"/>
    <lineage>
        <taxon>Eukaryota</taxon>
        <taxon>Fungi</taxon>
        <taxon>Fungi incertae sedis</taxon>
        <taxon>Chytridiomycota</taxon>
        <taxon>Chytridiomycota incertae sedis</taxon>
        <taxon>Chytridiomycetes</taxon>
        <taxon>Chytridiales</taxon>
        <taxon>Chytriomycetaceae</taxon>
        <taxon>Rhizoclosmatium</taxon>
    </lineage>
</organism>